<dbReference type="PRINTS" id="PR00081">
    <property type="entry name" value="GDHRDH"/>
</dbReference>
<dbReference type="EMBL" id="CP068046">
    <property type="protein sequence ID" value="QQR39344.1"/>
    <property type="molecule type" value="Genomic_DNA"/>
</dbReference>
<sequence length="308" mass="32482">MAITEPKDIPDLSGKIAAVTGATGGLGLEAARMLAGAGAHVILIGRNPDKTAEATRAIAETRPRGKLAFEQIDLGDLASVAAGAARISALYERLDILINNAGVMAPRQRQTTADGFELQFGTNHLAHFALTGRLLPLLLKAQAPRVVSVASIAARFGQINFADLQHERSYSPMRVYGQSKLSNLLFMHELGRRSEQFGWNITSVAAHPGLARTNLVANGPGEGGVAGVFGMLLNPLFSHSAADGALPLVVAATEPGARNGDYWGPKDFMGMKGKPAPSKEPRAASDMAVAGRLWEESERLTNAVYPVG</sequence>
<evidence type="ECO:0000313" key="3">
    <source>
        <dbReference type="Proteomes" id="UP000595857"/>
    </source>
</evidence>
<dbReference type="InterPro" id="IPR002347">
    <property type="entry name" value="SDR_fam"/>
</dbReference>
<gene>
    <name evidence="2" type="ORF">JI748_16755</name>
</gene>
<accession>A0ABX7C7V2</accession>
<dbReference type="PANTHER" id="PTHR43157:SF31">
    <property type="entry name" value="PHOSPHATIDYLINOSITOL-GLYCAN BIOSYNTHESIS CLASS F PROTEIN"/>
    <property type="match status" value="1"/>
</dbReference>
<organism evidence="2 3">
    <name type="scientific">Devosia rhizoryzae</name>
    <dbReference type="NCBI Taxonomy" id="2774137"/>
    <lineage>
        <taxon>Bacteria</taxon>
        <taxon>Pseudomonadati</taxon>
        <taxon>Pseudomonadota</taxon>
        <taxon>Alphaproteobacteria</taxon>
        <taxon>Hyphomicrobiales</taxon>
        <taxon>Devosiaceae</taxon>
        <taxon>Devosia</taxon>
    </lineage>
</organism>
<dbReference type="NCBIfam" id="NF004513">
    <property type="entry name" value="PRK05854.1"/>
    <property type="match status" value="1"/>
</dbReference>
<evidence type="ECO:0000256" key="1">
    <source>
        <dbReference type="ARBA" id="ARBA00023002"/>
    </source>
</evidence>
<evidence type="ECO:0000313" key="2">
    <source>
        <dbReference type="EMBL" id="QQR39344.1"/>
    </source>
</evidence>
<dbReference type="NCBIfam" id="NF004846">
    <property type="entry name" value="PRK06197.1"/>
    <property type="match status" value="1"/>
</dbReference>
<dbReference type="PANTHER" id="PTHR43157">
    <property type="entry name" value="PHOSPHATIDYLINOSITOL-GLYCAN BIOSYNTHESIS CLASS F PROTEIN-RELATED"/>
    <property type="match status" value="1"/>
</dbReference>
<reference evidence="2 3" key="1">
    <citation type="submission" date="2021-01" db="EMBL/GenBank/DDBJ databases">
        <title>Genome seq and assembly of Devosia sp. LEGU1.</title>
        <authorList>
            <person name="Chhetri G."/>
        </authorList>
    </citation>
    <scope>NUCLEOTIDE SEQUENCE [LARGE SCALE GENOMIC DNA]</scope>
    <source>
        <strain evidence="2 3">LEGU1</strain>
    </source>
</reference>
<proteinExistence type="predicted"/>
<protein>
    <submittedName>
        <fullName evidence="2">SDR family oxidoreductase</fullName>
    </submittedName>
</protein>
<name>A0ABX7C7V2_9HYPH</name>
<dbReference type="Gene3D" id="3.40.50.720">
    <property type="entry name" value="NAD(P)-binding Rossmann-like Domain"/>
    <property type="match status" value="1"/>
</dbReference>
<dbReference type="Pfam" id="PF00106">
    <property type="entry name" value="adh_short"/>
    <property type="match status" value="1"/>
</dbReference>
<dbReference type="Proteomes" id="UP000595857">
    <property type="component" value="Chromosome"/>
</dbReference>
<dbReference type="InterPro" id="IPR036291">
    <property type="entry name" value="NAD(P)-bd_dom_sf"/>
</dbReference>
<dbReference type="SUPFAM" id="SSF51735">
    <property type="entry name" value="NAD(P)-binding Rossmann-fold domains"/>
    <property type="match status" value="1"/>
</dbReference>
<keyword evidence="1" id="KW-0560">Oxidoreductase</keyword>
<dbReference type="RefSeq" id="WP_201633340.1">
    <property type="nucleotide sequence ID" value="NZ_CP068046.1"/>
</dbReference>
<keyword evidence="3" id="KW-1185">Reference proteome</keyword>